<dbReference type="Proteomes" id="UP000651482">
    <property type="component" value="Unassembled WGS sequence"/>
</dbReference>
<dbReference type="Pfam" id="PF13439">
    <property type="entry name" value="Glyco_transf_4"/>
    <property type="match status" value="1"/>
</dbReference>
<name>A0A926HMU3_9FIRM</name>
<evidence type="ECO:0000313" key="4">
    <source>
        <dbReference type="EMBL" id="MBC8533507.1"/>
    </source>
</evidence>
<reference evidence="4" key="1">
    <citation type="submission" date="2020-08" db="EMBL/GenBank/DDBJ databases">
        <title>Genome public.</title>
        <authorList>
            <person name="Liu C."/>
            <person name="Sun Q."/>
        </authorList>
    </citation>
    <scope>NUCLEOTIDE SEQUENCE</scope>
    <source>
        <strain evidence="4">NSJ-40</strain>
    </source>
</reference>
<dbReference type="InterPro" id="IPR001296">
    <property type="entry name" value="Glyco_trans_1"/>
</dbReference>
<dbReference type="SUPFAM" id="SSF53756">
    <property type="entry name" value="UDP-Glycosyltransferase/glycogen phosphorylase"/>
    <property type="match status" value="1"/>
</dbReference>
<evidence type="ECO:0000259" key="3">
    <source>
        <dbReference type="Pfam" id="PF13439"/>
    </source>
</evidence>
<evidence type="ECO:0000313" key="5">
    <source>
        <dbReference type="Proteomes" id="UP000651482"/>
    </source>
</evidence>
<evidence type="ECO:0000259" key="2">
    <source>
        <dbReference type="Pfam" id="PF00534"/>
    </source>
</evidence>
<organism evidence="4 5">
    <name type="scientific">Yeguia hominis</name>
    <dbReference type="NCBI Taxonomy" id="2763662"/>
    <lineage>
        <taxon>Bacteria</taxon>
        <taxon>Bacillati</taxon>
        <taxon>Bacillota</taxon>
        <taxon>Clostridia</taxon>
        <taxon>Eubacteriales</taxon>
        <taxon>Yeguiaceae</taxon>
        <taxon>Yeguia</taxon>
    </lineage>
</organism>
<gene>
    <name evidence="4" type="ORF">IAG03_05710</name>
</gene>
<accession>A0A926HMU3</accession>
<dbReference type="Gene3D" id="3.40.50.2000">
    <property type="entry name" value="Glycogen Phosphorylase B"/>
    <property type="match status" value="2"/>
</dbReference>
<sequence length="443" mass="48407">MKIAICTDAYFLQSDTAASHAYVLEKGLSALGHQVMVLTSDLESDGFYEEKSLAAVTARPSKNAYRQSARLFSIGKGIAALNTFSPDIIQIETLSLLGYQAARFAKKHNIPVVTTVFGLSDALGTSFSGLFAPIPTFFYKYLTCKILELTDVITAFTGKLESELHTIGVEKKITEVPCAVDSEMFGFDTVDPQKIQKFRMKLGLGASKTGIIYAGPLDSSSGLEALLELWAGSVKPADNLQLVIAGADMHPDELTEMAKIRGVTRQLSFAGKVEHEDMPALFRACDAFISTSISTSVHMSPVEAMACGLPALLKQGCSNADFLEEGRNGFTFTNSNQLKKILLSLAGLDTSGKRMLRKLVSSTVRKFDEITEAEAYEEIYRSLRSGGRGISRTAVPSVPRRSAQTDAFFDYEEEEQQESRRTKFMPHSSEETGFGDDYYIGGE</sequence>
<feature type="domain" description="Glycosyltransferase subfamily 4-like N-terminal" evidence="3">
    <location>
        <begin position="18"/>
        <end position="183"/>
    </location>
</feature>
<dbReference type="InterPro" id="IPR028098">
    <property type="entry name" value="Glyco_trans_4-like_N"/>
</dbReference>
<dbReference type="RefSeq" id="WP_249318926.1">
    <property type="nucleotide sequence ID" value="NZ_JACRSN010000006.1"/>
</dbReference>
<protein>
    <submittedName>
        <fullName evidence="4">Glycosyltransferase</fullName>
    </submittedName>
</protein>
<feature type="region of interest" description="Disordered" evidence="1">
    <location>
        <begin position="413"/>
        <end position="443"/>
    </location>
</feature>
<dbReference type="EMBL" id="JACRSN010000006">
    <property type="protein sequence ID" value="MBC8533507.1"/>
    <property type="molecule type" value="Genomic_DNA"/>
</dbReference>
<dbReference type="PANTHER" id="PTHR45947:SF3">
    <property type="entry name" value="SULFOQUINOVOSYL TRANSFERASE SQD2"/>
    <property type="match status" value="1"/>
</dbReference>
<feature type="domain" description="Glycosyl transferase family 1" evidence="2">
    <location>
        <begin position="196"/>
        <end position="336"/>
    </location>
</feature>
<comment type="caution">
    <text evidence="4">The sequence shown here is derived from an EMBL/GenBank/DDBJ whole genome shotgun (WGS) entry which is preliminary data.</text>
</comment>
<dbReference type="AlphaFoldDB" id="A0A926HMU3"/>
<dbReference type="GO" id="GO:0016757">
    <property type="term" value="F:glycosyltransferase activity"/>
    <property type="evidence" value="ECO:0007669"/>
    <property type="project" value="InterPro"/>
</dbReference>
<dbReference type="PANTHER" id="PTHR45947">
    <property type="entry name" value="SULFOQUINOVOSYL TRANSFERASE SQD2"/>
    <property type="match status" value="1"/>
</dbReference>
<evidence type="ECO:0000256" key="1">
    <source>
        <dbReference type="SAM" id="MobiDB-lite"/>
    </source>
</evidence>
<proteinExistence type="predicted"/>
<dbReference type="InterPro" id="IPR050194">
    <property type="entry name" value="Glycosyltransferase_grp1"/>
</dbReference>
<keyword evidence="5" id="KW-1185">Reference proteome</keyword>
<dbReference type="Pfam" id="PF00534">
    <property type="entry name" value="Glycos_transf_1"/>
    <property type="match status" value="1"/>
</dbReference>